<dbReference type="Gene3D" id="4.10.240.10">
    <property type="entry name" value="Zn(2)-C6 fungal-type DNA-binding domain"/>
    <property type="match status" value="1"/>
</dbReference>
<dbReference type="AlphaFoldDB" id="A0A6S6WB22"/>
<dbReference type="Pfam" id="PF00172">
    <property type="entry name" value="Zn_clus"/>
    <property type="match status" value="1"/>
</dbReference>
<organism evidence="4 5">
    <name type="scientific">Pyrenophora teres f. teres</name>
    <dbReference type="NCBI Taxonomy" id="97479"/>
    <lineage>
        <taxon>Eukaryota</taxon>
        <taxon>Fungi</taxon>
        <taxon>Dikarya</taxon>
        <taxon>Ascomycota</taxon>
        <taxon>Pezizomycotina</taxon>
        <taxon>Dothideomycetes</taxon>
        <taxon>Pleosporomycetidae</taxon>
        <taxon>Pleosporales</taxon>
        <taxon>Pleosporineae</taxon>
        <taxon>Pleosporaceae</taxon>
        <taxon>Pyrenophora</taxon>
    </lineage>
</organism>
<dbReference type="EMBL" id="HG992984">
    <property type="protein sequence ID" value="CAE7202746.1"/>
    <property type="molecule type" value="Genomic_DNA"/>
</dbReference>
<dbReference type="Proteomes" id="UP000472372">
    <property type="component" value="Chromosome 8"/>
</dbReference>
<evidence type="ECO:0000256" key="1">
    <source>
        <dbReference type="ARBA" id="ARBA00004123"/>
    </source>
</evidence>
<feature type="region of interest" description="Disordered" evidence="3">
    <location>
        <begin position="152"/>
        <end position="173"/>
    </location>
</feature>
<dbReference type="GO" id="GO:0000981">
    <property type="term" value="F:DNA-binding transcription factor activity, RNA polymerase II-specific"/>
    <property type="evidence" value="ECO:0007669"/>
    <property type="project" value="InterPro"/>
</dbReference>
<dbReference type="CDD" id="cd12148">
    <property type="entry name" value="fungal_TF_MHR"/>
    <property type="match status" value="1"/>
</dbReference>
<protein>
    <submittedName>
        <fullName evidence="4">Fungal-trans domain containing protein</fullName>
    </submittedName>
</protein>
<dbReference type="SMART" id="SM00066">
    <property type="entry name" value="GAL4"/>
    <property type="match status" value="1"/>
</dbReference>
<accession>A0A6S6WB22</accession>
<feature type="compositionally biased region" description="Basic and acidic residues" evidence="3">
    <location>
        <begin position="152"/>
        <end position="162"/>
    </location>
</feature>
<evidence type="ECO:0000313" key="4">
    <source>
        <dbReference type="EMBL" id="CAE7202746.1"/>
    </source>
</evidence>
<feature type="region of interest" description="Disordered" evidence="3">
    <location>
        <begin position="93"/>
        <end position="131"/>
    </location>
</feature>
<evidence type="ECO:0000256" key="3">
    <source>
        <dbReference type="SAM" id="MobiDB-lite"/>
    </source>
</evidence>
<dbReference type="PROSITE" id="PS50048">
    <property type="entry name" value="ZN2_CY6_FUNGAL_2"/>
    <property type="match status" value="1"/>
</dbReference>
<comment type="subcellular location">
    <subcellularLocation>
        <location evidence="1">Nucleus</location>
    </subcellularLocation>
</comment>
<dbReference type="CDD" id="cd00067">
    <property type="entry name" value="GAL4"/>
    <property type="match status" value="1"/>
</dbReference>
<evidence type="ECO:0000313" key="5">
    <source>
        <dbReference type="Proteomes" id="UP000472372"/>
    </source>
</evidence>
<evidence type="ECO:0000256" key="2">
    <source>
        <dbReference type="ARBA" id="ARBA00023242"/>
    </source>
</evidence>
<reference evidence="4" key="1">
    <citation type="submission" date="2021-02" db="EMBL/GenBank/DDBJ databases">
        <authorList>
            <person name="Syme A R."/>
            <person name="Syme A R."/>
            <person name="Moolhuijzen P."/>
        </authorList>
    </citation>
    <scope>NUCLEOTIDE SEQUENCE</scope>
    <source>
        <strain evidence="4">W1-1</strain>
    </source>
</reference>
<dbReference type="GO" id="GO:0008270">
    <property type="term" value="F:zinc ion binding"/>
    <property type="evidence" value="ECO:0007669"/>
    <property type="project" value="InterPro"/>
</dbReference>
<proteinExistence type="predicted"/>
<sequence length="703" mass="78477">MEDNNAPKGQRPRLTCTECYRRKIKCDKNVPCSTCIKRGYASVCTREEATATPAAPPAYQARHESTTSSDLVRALLDRVSQLEAKLQEKNDLGAIDTPRSCPAVSNSPTLLGHNETPTPTLPPDNTAAPPPTETGDVATVLEFLAWGRKKDADYGTSPEHHSGPRRLSTRRDDEAMTSNILSESSRDVQLDVLEALLPNKSHIIQLVEYHNNSVLWYHSSYSSTIFNNDLQVFLAEYEGNVRNEDLNLQWLGLLFSVITGSITCAPPSVCESWGFSLAERTVLSQKWYEATVTCLNIAQYIEIHTIYSVQAIATLTIAAHSLGKSSSQSILLASADRIAQSLGLHRLGQETAITTTPKEQLREREAGRRVFNQLCTQDWFQIPFSESYALNPRFCQTAKLMNCNDDDMIPQPLSTPTQASYCNYRYDIAALMPQLLDAMSGCNTLFTKYEQVLQYDEKMRKLATACLPTFLSINEPVARDWPIYVGWARRSLTICASHKIIMIHRKFLGLSFTNSAFSFTRRTCIAASKTILKEALSSYDEQGPILWIEQAFSVAAGIILSLDSFHRSASENEYEEHTRLVADAIRYLKQFDNSKIASRGVELLSALQKELREGENIEVRKRPRTAEHSDAASSPKRTRLFNIDKFISNVSQNLQVTTPATTPTSGDPAIVADTLWNSFASFLPPQTGFGGQSMFDELLSFQF</sequence>
<name>A0A6S6WB22_9PLEO</name>
<gene>
    <name evidence="4" type="ORF">PTTW11_09092</name>
</gene>
<dbReference type="GO" id="GO:0005634">
    <property type="term" value="C:nucleus"/>
    <property type="evidence" value="ECO:0007669"/>
    <property type="project" value="UniProtKB-SubCell"/>
</dbReference>
<keyword evidence="2" id="KW-0539">Nucleus</keyword>
<dbReference type="SUPFAM" id="SSF57701">
    <property type="entry name" value="Zn2/Cys6 DNA-binding domain"/>
    <property type="match status" value="1"/>
</dbReference>
<dbReference type="PANTHER" id="PTHR31001">
    <property type="entry name" value="UNCHARACTERIZED TRANSCRIPTIONAL REGULATORY PROTEIN"/>
    <property type="match status" value="1"/>
</dbReference>
<dbReference type="InterPro" id="IPR036864">
    <property type="entry name" value="Zn2-C6_fun-type_DNA-bd_sf"/>
</dbReference>
<dbReference type="InterPro" id="IPR001138">
    <property type="entry name" value="Zn2Cys6_DnaBD"/>
</dbReference>
<dbReference type="InterPro" id="IPR050613">
    <property type="entry name" value="Sec_Metabolite_Reg"/>
</dbReference>
<dbReference type="PANTHER" id="PTHR31001:SF76">
    <property type="entry name" value="ZN(2)-C6 FUNGAL-TYPE DOMAIN-CONTAINING PROTEIN"/>
    <property type="match status" value="1"/>
</dbReference>